<name>A0A6P5G8Z3_ANACO</name>
<reference evidence="9" key="2">
    <citation type="submission" date="2025-08" db="UniProtKB">
        <authorList>
            <consortium name="RefSeq"/>
        </authorList>
    </citation>
    <scope>IDENTIFICATION</scope>
    <source>
        <tissue evidence="9">Leaf</tissue>
    </source>
</reference>
<evidence type="ECO:0000256" key="1">
    <source>
        <dbReference type="ARBA" id="ARBA00004167"/>
    </source>
</evidence>
<dbReference type="InterPro" id="IPR044839">
    <property type="entry name" value="NDR1-like"/>
</dbReference>
<feature type="compositionally biased region" description="Low complexity" evidence="5">
    <location>
        <begin position="15"/>
        <end position="24"/>
    </location>
</feature>
<organism evidence="8 9">
    <name type="scientific">Ananas comosus</name>
    <name type="common">Pineapple</name>
    <name type="synonym">Ananas ananas</name>
    <dbReference type="NCBI Taxonomy" id="4615"/>
    <lineage>
        <taxon>Eukaryota</taxon>
        <taxon>Viridiplantae</taxon>
        <taxon>Streptophyta</taxon>
        <taxon>Embryophyta</taxon>
        <taxon>Tracheophyta</taxon>
        <taxon>Spermatophyta</taxon>
        <taxon>Magnoliopsida</taxon>
        <taxon>Liliopsida</taxon>
        <taxon>Poales</taxon>
        <taxon>Bromeliaceae</taxon>
        <taxon>Bromelioideae</taxon>
        <taxon>Ananas</taxon>
    </lineage>
</organism>
<evidence type="ECO:0000313" key="9">
    <source>
        <dbReference type="RefSeq" id="XP_020105086.1"/>
    </source>
</evidence>
<dbReference type="PANTHER" id="PTHR31234">
    <property type="entry name" value="LATE EMBRYOGENESIS ABUNDANT (LEA) HYDROXYPROLINE-RICH GLYCOPROTEIN FAMILY"/>
    <property type="match status" value="1"/>
</dbReference>
<feature type="transmembrane region" description="Helical" evidence="6">
    <location>
        <begin position="104"/>
        <end position="130"/>
    </location>
</feature>
<dbReference type="OrthoDB" id="996955at2759"/>
<dbReference type="AlphaFoldDB" id="A0A6P5G8Z3"/>
<feature type="domain" description="Late embryogenesis abundant protein LEA-2 subgroup" evidence="7">
    <location>
        <begin position="158"/>
        <end position="256"/>
    </location>
</feature>
<evidence type="ECO:0000256" key="6">
    <source>
        <dbReference type="SAM" id="Phobius"/>
    </source>
</evidence>
<keyword evidence="4 6" id="KW-0472">Membrane</keyword>
<accession>A0A6P5G8Z3</accession>
<gene>
    <name evidence="9" type="primary">LOC109721734</name>
</gene>
<dbReference type="Proteomes" id="UP000515123">
    <property type="component" value="Linkage group 15"/>
</dbReference>
<evidence type="ECO:0000256" key="4">
    <source>
        <dbReference type="ARBA" id="ARBA00023136"/>
    </source>
</evidence>
<keyword evidence="2 6" id="KW-0812">Transmembrane</keyword>
<dbReference type="GO" id="GO:0098542">
    <property type="term" value="P:defense response to other organism"/>
    <property type="evidence" value="ECO:0007669"/>
    <property type="project" value="InterPro"/>
</dbReference>
<dbReference type="RefSeq" id="XP_020105086.1">
    <property type="nucleotide sequence ID" value="XM_020249497.1"/>
</dbReference>
<sequence>MAERVPPASPPPGPHSSSLLSPSSRTVSFTTIVQQDPKADPNPNPNSYPNPAIAAAAAATETYIVQVPKDQIYRVPPPENAYLVEHYRKQLSSRRRRRCPCFSFLKWLLIAALVLAVTFAISAIAFFAVVHPGAPKFTVDRVFVENPKKPAYDVAMHAANPSARMGIVYEGGGKATLSHRGVNVAGGTTPGFQQGAQNTTRFRLVLSGSHAAPPKEIERGLKGSKEVVSLTLTVEFKVRAKISGIEIGGMSVGVTCDVKVHGLVKDVRIASQACKTNFRT</sequence>
<evidence type="ECO:0000256" key="2">
    <source>
        <dbReference type="ARBA" id="ARBA00022692"/>
    </source>
</evidence>
<evidence type="ECO:0000313" key="8">
    <source>
        <dbReference type="Proteomes" id="UP000515123"/>
    </source>
</evidence>
<keyword evidence="3 6" id="KW-1133">Transmembrane helix</keyword>
<protein>
    <submittedName>
        <fullName evidence="9">NDR1/HIN1-like protein 13</fullName>
    </submittedName>
</protein>
<feature type="region of interest" description="Disordered" evidence="5">
    <location>
        <begin position="1"/>
        <end position="25"/>
    </location>
</feature>
<keyword evidence="8" id="KW-1185">Reference proteome</keyword>
<proteinExistence type="predicted"/>
<reference evidence="8" key="1">
    <citation type="journal article" date="2015" name="Nat. Genet.">
        <title>The pineapple genome and the evolution of CAM photosynthesis.</title>
        <authorList>
            <person name="Ming R."/>
            <person name="VanBuren R."/>
            <person name="Wai C.M."/>
            <person name="Tang H."/>
            <person name="Schatz M.C."/>
            <person name="Bowers J.E."/>
            <person name="Lyons E."/>
            <person name="Wang M.L."/>
            <person name="Chen J."/>
            <person name="Biggers E."/>
            <person name="Zhang J."/>
            <person name="Huang L."/>
            <person name="Zhang L."/>
            <person name="Miao W."/>
            <person name="Zhang J."/>
            <person name="Ye Z."/>
            <person name="Miao C."/>
            <person name="Lin Z."/>
            <person name="Wang H."/>
            <person name="Zhou H."/>
            <person name="Yim W.C."/>
            <person name="Priest H.D."/>
            <person name="Zheng C."/>
            <person name="Woodhouse M."/>
            <person name="Edger P.P."/>
            <person name="Guyot R."/>
            <person name="Guo H.B."/>
            <person name="Guo H."/>
            <person name="Zheng G."/>
            <person name="Singh R."/>
            <person name="Sharma A."/>
            <person name="Min X."/>
            <person name="Zheng Y."/>
            <person name="Lee H."/>
            <person name="Gurtowski J."/>
            <person name="Sedlazeck F.J."/>
            <person name="Harkess A."/>
            <person name="McKain M.R."/>
            <person name="Liao Z."/>
            <person name="Fang J."/>
            <person name="Liu J."/>
            <person name="Zhang X."/>
            <person name="Zhang Q."/>
            <person name="Hu W."/>
            <person name="Qin Y."/>
            <person name="Wang K."/>
            <person name="Chen L.Y."/>
            <person name="Shirley N."/>
            <person name="Lin Y.R."/>
            <person name="Liu L.Y."/>
            <person name="Hernandez A.G."/>
            <person name="Wright C.L."/>
            <person name="Bulone V."/>
            <person name="Tuskan G.A."/>
            <person name="Heath K."/>
            <person name="Zee F."/>
            <person name="Moore P.H."/>
            <person name="Sunkar R."/>
            <person name="Leebens-Mack J.H."/>
            <person name="Mockler T."/>
            <person name="Bennetzen J.L."/>
            <person name="Freeling M."/>
            <person name="Sankoff D."/>
            <person name="Paterson A.H."/>
            <person name="Zhu X."/>
            <person name="Yang X."/>
            <person name="Smith J.A."/>
            <person name="Cushman J.C."/>
            <person name="Paull R.E."/>
            <person name="Yu Q."/>
        </authorList>
    </citation>
    <scope>NUCLEOTIDE SEQUENCE [LARGE SCALE GENOMIC DNA]</scope>
    <source>
        <strain evidence="8">cv. F153</strain>
    </source>
</reference>
<evidence type="ECO:0000256" key="3">
    <source>
        <dbReference type="ARBA" id="ARBA00022989"/>
    </source>
</evidence>
<evidence type="ECO:0000259" key="7">
    <source>
        <dbReference type="Pfam" id="PF03168"/>
    </source>
</evidence>
<evidence type="ECO:0000256" key="5">
    <source>
        <dbReference type="SAM" id="MobiDB-lite"/>
    </source>
</evidence>
<dbReference type="GO" id="GO:0005886">
    <property type="term" value="C:plasma membrane"/>
    <property type="evidence" value="ECO:0007669"/>
    <property type="project" value="TreeGrafter"/>
</dbReference>
<dbReference type="Pfam" id="PF03168">
    <property type="entry name" value="LEA_2"/>
    <property type="match status" value="1"/>
</dbReference>
<dbReference type="GeneID" id="109721734"/>
<comment type="subcellular location">
    <subcellularLocation>
        <location evidence="1">Membrane</location>
        <topology evidence="1">Single-pass membrane protein</topology>
    </subcellularLocation>
</comment>
<dbReference type="PANTHER" id="PTHR31234:SF68">
    <property type="entry name" value="EXPRESSED PROTEIN"/>
    <property type="match status" value="1"/>
</dbReference>
<dbReference type="InterPro" id="IPR004864">
    <property type="entry name" value="LEA_2"/>
</dbReference>